<dbReference type="EMBL" id="CP136920">
    <property type="protein sequence ID" value="WOO39777.1"/>
    <property type="molecule type" value="Genomic_DNA"/>
</dbReference>
<feature type="active site" description="Proton donor" evidence="4">
    <location>
        <position position="178"/>
    </location>
</feature>
<keyword evidence="3 6" id="KW-0326">Glycosidase</keyword>
<evidence type="ECO:0000256" key="4">
    <source>
        <dbReference type="PIRSR" id="PIRSR606710-1"/>
    </source>
</evidence>
<dbReference type="SUPFAM" id="SSF75005">
    <property type="entry name" value="Arabinanase/levansucrase/invertase"/>
    <property type="match status" value="1"/>
</dbReference>
<proteinExistence type="inferred from homology"/>
<evidence type="ECO:0000313" key="9">
    <source>
        <dbReference type="Proteomes" id="UP001304300"/>
    </source>
</evidence>
<dbReference type="GO" id="GO:0005975">
    <property type="term" value="P:carbohydrate metabolic process"/>
    <property type="evidence" value="ECO:0007669"/>
    <property type="project" value="InterPro"/>
</dbReference>
<dbReference type="Gene3D" id="2.60.120.200">
    <property type="match status" value="1"/>
</dbReference>
<feature type="site" description="Important for catalytic activity, responsible for pKa modulation of the active site Glu and correct orientation of both the proton donor and substrate" evidence="5">
    <location>
        <position position="121"/>
    </location>
</feature>
<dbReference type="SUPFAM" id="SSF49899">
    <property type="entry name" value="Concanavalin A-like lectins/glucanases"/>
    <property type="match status" value="1"/>
</dbReference>
<dbReference type="Pfam" id="PF17851">
    <property type="entry name" value="GH43_C2"/>
    <property type="match status" value="1"/>
</dbReference>
<keyword evidence="9" id="KW-1185">Reference proteome</keyword>
<feature type="active site" description="Proton acceptor" evidence="4">
    <location>
        <position position="15"/>
    </location>
</feature>
<dbReference type="InterPro" id="IPR041542">
    <property type="entry name" value="GH43_C2"/>
</dbReference>
<dbReference type="KEGG" id="puo:RZN69_14225"/>
<dbReference type="PANTHER" id="PTHR42812">
    <property type="entry name" value="BETA-XYLOSIDASE"/>
    <property type="match status" value="1"/>
</dbReference>
<evidence type="ECO:0000256" key="5">
    <source>
        <dbReference type="PIRSR" id="PIRSR606710-2"/>
    </source>
</evidence>
<sequence>MLKYTNPIIPGFYPDPSICRVGEAFYLVTSTFEWFPSVPVFHSKDLVNWTQLGHCLTRKSQLNLDGAKSSGGIYAPTIRHHNGRFYMVTTDTTGIRNFIVHTDDPAGPWSEPIKVAQGGIDPSLFFDDDGKVYFTANALWCEGLERGLHLWEINVDTGEVVDDEPVFLWSGTGGKYPEAPHIYKRSGWYYLIIAEGGTEFGHMISVARSRSPKGPYESCPNNPILSHRCSANPIQSTGHGDLFEDSQGNWWVVFLGVRHCSYPLVHHLGRETYLAPVSWSDDGWPVINDGKLVDLEMNVERDLPLSEKTLVPVRDDFDTNTLALTWNFRRNPVEESWSLSERPGWLRLACLPGSLNGIGGTALLARRLQHFYARIETAIEFFPEDDYAEAGLTAIMNERHHCEAALTRRHGKKVIIMRKRCASMVTENVVEWNCKGVICLKIQAEEDLLSFFAVGEDGESVDLGQMETRLLSTEMAGGFTGLYVGVYATSNGEPSQNAAYFDWFDYEPENHRREWDRSLEPVTKKPEDN</sequence>
<gene>
    <name evidence="8" type="ORF">RZN69_14225</name>
</gene>
<dbReference type="InterPro" id="IPR006710">
    <property type="entry name" value="Glyco_hydro_43"/>
</dbReference>
<dbReference type="CDD" id="cd18617">
    <property type="entry name" value="GH43_XynB-like"/>
    <property type="match status" value="1"/>
</dbReference>
<evidence type="ECO:0000256" key="1">
    <source>
        <dbReference type="ARBA" id="ARBA00009865"/>
    </source>
</evidence>
<dbReference type="Pfam" id="PF04616">
    <property type="entry name" value="Glyco_hydro_43"/>
    <property type="match status" value="1"/>
</dbReference>
<evidence type="ECO:0000259" key="7">
    <source>
        <dbReference type="Pfam" id="PF17851"/>
    </source>
</evidence>
<evidence type="ECO:0000256" key="6">
    <source>
        <dbReference type="RuleBase" id="RU361187"/>
    </source>
</evidence>
<dbReference type="Proteomes" id="UP001304300">
    <property type="component" value="Chromosome"/>
</dbReference>
<dbReference type="RefSeq" id="WP_317831784.1">
    <property type="nucleotide sequence ID" value="NZ_CP136920.1"/>
</dbReference>
<dbReference type="AlphaFoldDB" id="A0AAQ3L6W4"/>
<organism evidence="8 9">
    <name type="scientific">Rubellicoccus peritrichatus</name>
    <dbReference type="NCBI Taxonomy" id="3080537"/>
    <lineage>
        <taxon>Bacteria</taxon>
        <taxon>Pseudomonadati</taxon>
        <taxon>Verrucomicrobiota</taxon>
        <taxon>Opitutia</taxon>
        <taxon>Puniceicoccales</taxon>
        <taxon>Cerasicoccaceae</taxon>
        <taxon>Rubellicoccus</taxon>
    </lineage>
</organism>
<feature type="domain" description="Beta-xylosidase C-terminal Concanavalin A-like" evidence="7">
    <location>
        <begin position="314"/>
        <end position="507"/>
    </location>
</feature>
<evidence type="ECO:0000313" key="8">
    <source>
        <dbReference type="EMBL" id="WOO39777.1"/>
    </source>
</evidence>
<dbReference type="InterPro" id="IPR023296">
    <property type="entry name" value="Glyco_hydro_beta-prop_sf"/>
</dbReference>
<evidence type="ECO:0000256" key="2">
    <source>
        <dbReference type="ARBA" id="ARBA00022801"/>
    </source>
</evidence>
<dbReference type="PANTHER" id="PTHR42812:SF12">
    <property type="entry name" value="BETA-XYLOSIDASE-RELATED"/>
    <property type="match status" value="1"/>
</dbReference>
<name>A0AAQ3L6W4_9BACT</name>
<accession>A0AAQ3L6W4</accession>
<keyword evidence="2 6" id="KW-0378">Hydrolase</keyword>
<protein>
    <submittedName>
        <fullName evidence="8">Glycoside hydrolase family 43 protein</fullName>
    </submittedName>
</protein>
<dbReference type="InterPro" id="IPR013320">
    <property type="entry name" value="ConA-like_dom_sf"/>
</dbReference>
<comment type="similarity">
    <text evidence="1 6">Belongs to the glycosyl hydrolase 43 family.</text>
</comment>
<dbReference type="Gene3D" id="2.115.10.20">
    <property type="entry name" value="Glycosyl hydrolase domain, family 43"/>
    <property type="match status" value="1"/>
</dbReference>
<reference evidence="8 9" key="1">
    <citation type="submission" date="2023-10" db="EMBL/GenBank/DDBJ databases">
        <title>Rubellicoccus peritrichatus gen. nov., sp. nov., isolated from an algae of coral reef tank.</title>
        <authorList>
            <person name="Luo J."/>
        </authorList>
    </citation>
    <scope>NUCLEOTIDE SEQUENCE [LARGE SCALE GENOMIC DNA]</scope>
    <source>
        <strain evidence="8 9">CR14</strain>
    </source>
</reference>
<dbReference type="GO" id="GO:0004553">
    <property type="term" value="F:hydrolase activity, hydrolyzing O-glycosyl compounds"/>
    <property type="evidence" value="ECO:0007669"/>
    <property type="project" value="InterPro"/>
</dbReference>
<dbReference type="InterPro" id="IPR051795">
    <property type="entry name" value="Glycosyl_Hydrlase_43"/>
</dbReference>
<evidence type="ECO:0000256" key="3">
    <source>
        <dbReference type="ARBA" id="ARBA00023295"/>
    </source>
</evidence>